<sequence length="164" mass="18340">MGTGRFAAPLGIREGVEPSPKLAEVARQRGLRVVEGVAEHLPFPDASFDLVLFVTTICFVDDLSKSFQESYRVLIPGGFILVGMVDRESHLGKIYEAKKGENVFYRHATFYTTSEVVNLLYKAGFKDFNFAQTIFGDLHTGPQEEDPRFGFGEGSFVVIRAQRR</sequence>
<evidence type="ECO:0000259" key="1">
    <source>
        <dbReference type="Pfam" id="PF08241"/>
    </source>
</evidence>
<dbReference type="PANTHER" id="PTHR43591:SF110">
    <property type="entry name" value="RHODANESE DOMAIN-CONTAINING PROTEIN"/>
    <property type="match status" value="1"/>
</dbReference>
<dbReference type="PANTHER" id="PTHR43591">
    <property type="entry name" value="METHYLTRANSFERASE"/>
    <property type="match status" value="1"/>
</dbReference>
<comment type="caution">
    <text evidence="2">The sequence shown here is derived from an EMBL/GenBank/DDBJ whole genome shotgun (WGS) entry which is preliminary data.</text>
</comment>
<reference evidence="2" key="1">
    <citation type="journal article" date="2021" name="Microbiology">
        <title>Metagenomic Analysis of the Microbial Community in the Underground Coal Fire Area (Kemerovo Region, Russia) Revealed Predominance of Thermophilic Members of the Phyla Deinococcus-thermus, Aquificae, and Firmicutes.</title>
        <authorList>
            <person name="Kadnikov V."/>
            <person name="Mardanov A.V."/>
            <person name="Beletsky A.V."/>
            <person name="Karnachuk O.V."/>
            <person name="Ravin N.V."/>
        </authorList>
    </citation>
    <scope>NUCLEOTIDE SEQUENCE</scope>
    <source>
        <strain evidence="2">RBS10-49</strain>
    </source>
</reference>
<feature type="domain" description="Methyltransferase type 11" evidence="1">
    <location>
        <begin position="2"/>
        <end position="81"/>
    </location>
</feature>
<evidence type="ECO:0000313" key="3">
    <source>
        <dbReference type="Proteomes" id="UP000748108"/>
    </source>
</evidence>
<dbReference type="Pfam" id="PF08241">
    <property type="entry name" value="Methyltransf_11"/>
    <property type="match status" value="1"/>
</dbReference>
<dbReference type="CDD" id="cd02440">
    <property type="entry name" value="AdoMet_MTases"/>
    <property type="match status" value="1"/>
</dbReference>
<evidence type="ECO:0000313" key="2">
    <source>
        <dbReference type="EMBL" id="MBT9283087.1"/>
    </source>
</evidence>
<dbReference type="InterPro" id="IPR029063">
    <property type="entry name" value="SAM-dependent_MTases_sf"/>
</dbReference>
<protein>
    <submittedName>
        <fullName evidence="2">Class I SAM-dependent methyltransferase</fullName>
    </submittedName>
</protein>
<dbReference type="AlphaFoldDB" id="A0A947G8V2"/>
<dbReference type="InterPro" id="IPR013216">
    <property type="entry name" value="Methyltransf_11"/>
</dbReference>
<organism evidence="2 3">
    <name type="scientific">Hydrogenibacillus schlegelii</name>
    <name type="common">Bacillus schlegelii</name>
    <dbReference type="NCBI Taxonomy" id="1484"/>
    <lineage>
        <taxon>Bacteria</taxon>
        <taxon>Bacillati</taxon>
        <taxon>Bacillota</taxon>
        <taxon>Bacilli</taxon>
        <taxon>Bacillales</taxon>
        <taxon>Bacillales Family X. Incertae Sedis</taxon>
        <taxon>Hydrogenibacillus</taxon>
    </lineage>
</organism>
<keyword evidence="2" id="KW-0489">Methyltransferase</keyword>
<accession>A0A947G8V2</accession>
<dbReference type="EMBL" id="JAHHQF010000073">
    <property type="protein sequence ID" value="MBT9283087.1"/>
    <property type="molecule type" value="Genomic_DNA"/>
</dbReference>
<name>A0A947G8V2_HYDSH</name>
<keyword evidence="2" id="KW-0808">Transferase</keyword>
<proteinExistence type="predicted"/>
<dbReference type="Proteomes" id="UP000748108">
    <property type="component" value="Unassembled WGS sequence"/>
</dbReference>
<dbReference type="Gene3D" id="3.40.50.150">
    <property type="entry name" value="Vaccinia Virus protein VP39"/>
    <property type="match status" value="1"/>
</dbReference>
<dbReference type="GO" id="GO:0008757">
    <property type="term" value="F:S-adenosylmethionine-dependent methyltransferase activity"/>
    <property type="evidence" value="ECO:0007669"/>
    <property type="project" value="InterPro"/>
</dbReference>
<gene>
    <name evidence="2" type="ORF">KM312_10695</name>
</gene>
<dbReference type="GO" id="GO:0032259">
    <property type="term" value="P:methylation"/>
    <property type="evidence" value="ECO:0007669"/>
    <property type="project" value="UniProtKB-KW"/>
</dbReference>
<dbReference type="SUPFAM" id="SSF53335">
    <property type="entry name" value="S-adenosyl-L-methionine-dependent methyltransferases"/>
    <property type="match status" value="1"/>
</dbReference>